<comment type="subcellular location">
    <subcellularLocation>
        <location evidence="5">Golgi apparatus</location>
        <location evidence="5">Golgi stack membrane</location>
        <topology evidence="5">Single-pass type II membrane protein</topology>
    </subcellularLocation>
</comment>
<keyword evidence="3 5" id="KW-0328">Glycosyltransferase</keyword>
<comment type="pathway">
    <text evidence="1">Protein modification; protein glycosylation.</text>
</comment>
<evidence type="ECO:0000259" key="6">
    <source>
        <dbReference type="Pfam" id="PF00852"/>
    </source>
</evidence>
<keyword evidence="4 5" id="KW-0808">Transferase</keyword>
<evidence type="ECO:0000256" key="5">
    <source>
        <dbReference type="RuleBase" id="RU003832"/>
    </source>
</evidence>
<dbReference type="GO" id="GO:0032580">
    <property type="term" value="C:Golgi cisterna membrane"/>
    <property type="evidence" value="ECO:0007669"/>
    <property type="project" value="UniProtKB-SubCell"/>
</dbReference>
<dbReference type="GO" id="GO:0008417">
    <property type="term" value="F:fucosyltransferase activity"/>
    <property type="evidence" value="ECO:0007669"/>
    <property type="project" value="InterPro"/>
</dbReference>
<reference evidence="7" key="1">
    <citation type="submission" date="2021-01" db="UniProtKB">
        <authorList>
            <consortium name="EnsemblPlants"/>
        </authorList>
    </citation>
    <scope>IDENTIFICATION</scope>
</reference>
<keyword evidence="8" id="KW-1185">Reference proteome</keyword>
<dbReference type="PANTHER" id="PTHR11929:SF220">
    <property type="entry name" value="FUCOSYLTRANSFERASE"/>
    <property type="match status" value="1"/>
</dbReference>
<feature type="domain" description="Fucosyltransferase C-terminal" evidence="6">
    <location>
        <begin position="3"/>
        <end position="53"/>
    </location>
</feature>
<keyword evidence="5" id="KW-0333">Golgi apparatus</keyword>
<dbReference type="EC" id="2.4.1.-" evidence="5"/>
<proteinExistence type="inferred from homology"/>
<dbReference type="Gramene" id="Kaladp0018s0079.1.v1.1">
    <property type="protein sequence ID" value="Kaladp0018s0079.1.v1.1"/>
    <property type="gene ID" value="Kaladp0018s0079.v1.1"/>
</dbReference>
<evidence type="ECO:0000256" key="1">
    <source>
        <dbReference type="ARBA" id="ARBA00004922"/>
    </source>
</evidence>
<dbReference type="Gene3D" id="3.40.50.11660">
    <property type="entry name" value="Glycosyl transferase family 10, C-terminal domain"/>
    <property type="match status" value="1"/>
</dbReference>
<comment type="similarity">
    <text evidence="2 5">Belongs to the glycosyltransferase 10 family.</text>
</comment>
<dbReference type="InterPro" id="IPR055270">
    <property type="entry name" value="Glyco_tran_10_C"/>
</dbReference>
<evidence type="ECO:0000313" key="8">
    <source>
        <dbReference type="Proteomes" id="UP000594263"/>
    </source>
</evidence>
<protein>
    <recommendedName>
        <fullName evidence="5">Fucosyltransferase</fullName>
        <ecNumber evidence="5">2.4.1.-</ecNumber>
    </recommendedName>
</protein>
<dbReference type="InterPro" id="IPR038577">
    <property type="entry name" value="GT10-like_C_sf"/>
</dbReference>
<evidence type="ECO:0000256" key="4">
    <source>
        <dbReference type="ARBA" id="ARBA00022679"/>
    </source>
</evidence>
<keyword evidence="5" id="KW-0812">Transmembrane</keyword>
<dbReference type="Pfam" id="PF00852">
    <property type="entry name" value="Glyco_transf_10"/>
    <property type="match status" value="1"/>
</dbReference>
<dbReference type="AlphaFoldDB" id="A0A7N0T1S7"/>
<evidence type="ECO:0000256" key="2">
    <source>
        <dbReference type="ARBA" id="ARBA00008919"/>
    </source>
</evidence>
<dbReference type="Proteomes" id="UP000594263">
    <property type="component" value="Unplaced"/>
</dbReference>
<dbReference type="PANTHER" id="PTHR11929">
    <property type="entry name" value="ALPHA- 1,3 -FUCOSYLTRANSFERASE"/>
    <property type="match status" value="1"/>
</dbReference>
<organism evidence="7 8">
    <name type="scientific">Kalanchoe fedtschenkoi</name>
    <name type="common">Lavender scallops</name>
    <name type="synonym">South American air plant</name>
    <dbReference type="NCBI Taxonomy" id="63787"/>
    <lineage>
        <taxon>Eukaryota</taxon>
        <taxon>Viridiplantae</taxon>
        <taxon>Streptophyta</taxon>
        <taxon>Embryophyta</taxon>
        <taxon>Tracheophyta</taxon>
        <taxon>Spermatophyta</taxon>
        <taxon>Magnoliopsida</taxon>
        <taxon>eudicotyledons</taxon>
        <taxon>Gunneridae</taxon>
        <taxon>Pentapetalae</taxon>
        <taxon>Saxifragales</taxon>
        <taxon>Crassulaceae</taxon>
        <taxon>Kalanchoe</taxon>
    </lineage>
</organism>
<evidence type="ECO:0000256" key="3">
    <source>
        <dbReference type="ARBA" id="ARBA00022676"/>
    </source>
</evidence>
<evidence type="ECO:0000313" key="7">
    <source>
        <dbReference type="EnsemblPlants" id="Kaladp0018s0079.1.v1.1"/>
    </source>
</evidence>
<keyword evidence="5" id="KW-0472">Membrane</keyword>
<sequence>MHSKFSLAFENSVEEDYVTEKFFQSLIAGSIRMFFGAPNIQEVTLAPGSIFISRR</sequence>
<accession>A0A7N0T1S7</accession>
<name>A0A7N0T1S7_KALFE</name>
<dbReference type="UniPathway" id="UPA00378"/>
<dbReference type="InterPro" id="IPR001503">
    <property type="entry name" value="Glyco_trans_10"/>
</dbReference>
<dbReference type="EnsemblPlants" id="Kaladp0018s0079.1.v1.1">
    <property type="protein sequence ID" value="Kaladp0018s0079.1.v1.1"/>
    <property type="gene ID" value="Kaladp0018s0079.v1.1"/>
</dbReference>
<dbReference type="SUPFAM" id="SSF53756">
    <property type="entry name" value="UDP-Glycosyltransferase/glycogen phosphorylase"/>
    <property type="match status" value="1"/>
</dbReference>